<reference evidence="1 2" key="1">
    <citation type="submission" date="2018-11" db="EMBL/GenBank/DDBJ databases">
        <authorList>
            <person name="Li F."/>
        </authorList>
    </citation>
    <scope>NUCLEOTIDE SEQUENCE [LARGE SCALE GENOMIC DNA]</scope>
    <source>
        <strain evidence="1 2">KIS18-7</strain>
    </source>
</reference>
<dbReference type="SUPFAM" id="SSF109854">
    <property type="entry name" value="DinB/YfiT-like putative metalloenzymes"/>
    <property type="match status" value="1"/>
</dbReference>
<proteinExistence type="predicted"/>
<dbReference type="InterPro" id="IPR034660">
    <property type="entry name" value="DinB/YfiT-like"/>
</dbReference>
<dbReference type="EMBL" id="RJSG01000002">
    <property type="protein sequence ID" value="RNL78843.1"/>
    <property type="molecule type" value="Genomic_DNA"/>
</dbReference>
<name>A0A3N0DTX2_9ACTN</name>
<dbReference type="RefSeq" id="WP_123233345.1">
    <property type="nucleotide sequence ID" value="NZ_RJSG01000002.1"/>
</dbReference>
<evidence type="ECO:0008006" key="3">
    <source>
        <dbReference type="Google" id="ProtNLM"/>
    </source>
</evidence>
<evidence type="ECO:0000313" key="1">
    <source>
        <dbReference type="EMBL" id="RNL78843.1"/>
    </source>
</evidence>
<gene>
    <name evidence="1" type="ORF">EFL95_07200</name>
</gene>
<protein>
    <recommendedName>
        <fullName evidence="3">Mycothiol-dependent maleylpyruvate isomerase metal-binding domain-containing protein</fullName>
    </recommendedName>
</protein>
<dbReference type="OrthoDB" id="5185819at2"/>
<evidence type="ECO:0000313" key="2">
    <source>
        <dbReference type="Proteomes" id="UP000277094"/>
    </source>
</evidence>
<accession>A0A3N0DTX2</accession>
<organism evidence="1 2">
    <name type="scientific">Nocardioides marmorisolisilvae</name>
    <dbReference type="NCBI Taxonomy" id="1542737"/>
    <lineage>
        <taxon>Bacteria</taxon>
        <taxon>Bacillati</taxon>
        <taxon>Actinomycetota</taxon>
        <taxon>Actinomycetes</taxon>
        <taxon>Propionibacteriales</taxon>
        <taxon>Nocardioidaceae</taxon>
        <taxon>Nocardioides</taxon>
    </lineage>
</organism>
<dbReference type="Proteomes" id="UP000277094">
    <property type="component" value="Unassembled WGS sequence"/>
</dbReference>
<dbReference type="AlphaFoldDB" id="A0A3N0DTX2"/>
<keyword evidence="2" id="KW-1185">Reference proteome</keyword>
<comment type="caution">
    <text evidence="1">The sequence shown here is derived from an EMBL/GenBank/DDBJ whole genome shotgun (WGS) entry which is preliminary data.</text>
</comment>
<sequence length="274" mass="30161">MASTTGVYDELVFTTGDELWDRVHQAHRRFAALLSVTPGKTELKGSYWNAAQVAGHVLNVLNRYTDRDITSREGLSAEGSGVTQQNDAELEALGQYSVAEVLDRTWQALADIEKKLPRDMDLHQRFPFHGGQEFDGAAALSNLVGEFLIHGRDVALARGKQWKIGSRNAAMVLATGFQVAPGYVRADAPGDLKLEIRTPETNAWVLDLVDGELTSRKAGRREGADVIVYGRTEALLLNLYGRFGLGRATLHGITVVGGRRPWRIARLPRTFLVP</sequence>